<dbReference type="InterPro" id="IPR050204">
    <property type="entry name" value="AraC_XylS_family_regulators"/>
</dbReference>
<evidence type="ECO:0000256" key="3">
    <source>
        <dbReference type="ARBA" id="ARBA00023163"/>
    </source>
</evidence>
<organism evidence="5 6">
    <name type="scientific">Thalassotalea euphylliae</name>
    <dbReference type="NCBI Taxonomy" id="1655234"/>
    <lineage>
        <taxon>Bacteria</taxon>
        <taxon>Pseudomonadati</taxon>
        <taxon>Pseudomonadota</taxon>
        <taxon>Gammaproteobacteria</taxon>
        <taxon>Alteromonadales</taxon>
        <taxon>Colwelliaceae</taxon>
        <taxon>Thalassotalea</taxon>
    </lineage>
</organism>
<evidence type="ECO:0000256" key="1">
    <source>
        <dbReference type="ARBA" id="ARBA00023015"/>
    </source>
</evidence>
<evidence type="ECO:0000313" key="5">
    <source>
        <dbReference type="EMBL" id="REL28436.1"/>
    </source>
</evidence>
<dbReference type="SMART" id="SM00342">
    <property type="entry name" value="HTH_ARAC"/>
    <property type="match status" value="1"/>
</dbReference>
<dbReference type="InterPro" id="IPR018062">
    <property type="entry name" value="HTH_AraC-typ_CS"/>
</dbReference>
<dbReference type="RefSeq" id="WP_116009471.1">
    <property type="nucleotide sequence ID" value="NZ_QUOU01000001.1"/>
</dbReference>
<feature type="domain" description="HTH araC/xylS-type" evidence="4">
    <location>
        <begin position="209"/>
        <end position="310"/>
    </location>
</feature>
<accession>A0A3E0TUT3</accession>
<dbReference type="Pfam" id="PF12833">
    <property type="entry name" value="HTH_18"/>
    <property type="match status" value="1"/>
</dbReference>
<evidence type="ECO:0000256" key="2">
    <source>
        <dbReference type="ARBA" id="ARBA00023125"/>
    </source>
</evidence>
<dbReference type="OrthoDB" id="6003540at2"/>
<dbReference type="Proteomes" id="UP000256478">
    <property type="component" value="Unassembled WGS sequence"/>
</dbReference>
<reference evidence="5 6" key="1">
    <citation type="submission" date="2018-08" db="EMBL/GenBank/DDBJ databases">
        <title>Thalassotalea euphylliae genome.</title>
        <authorList>
            <person name="Summers S."/>
            <person name="Rice S.A."/>
            <person name="Freckelton M.L."/>
            <person name="Nedved B.T."/>
            <person name="Hadfield M.G."/>
        </authorList>
    </citation>
    <scope>NUCLEOTIDE SEQUENCE [LARGE SCALE GENOMIC DNA]</scope>
    <source>
        <strain evidence="5 6">H1</strain>
    </source>
</reference>
<evidence type="ECO:0000313" key="6">
    <source>
        <dbReference type="Proteomes" id="UP000256478"/>
    </source>
</evidence>
<keyword evidence="2" id="KW-0238">DNA-binding</keyword>
<dbReference type="PROSITE" id="PS00041">
    <property type="entry name" value="HTH_ARAC_FAMILY_1"/>
    <property type="match status" value="1"/>
</dbReference>
<dbReference type="GO" id="GO:0043565">
    <property type="term" value="F:sequence-specific DNA binding"/>
    <property type="evidence" value="ECO:0007669"/>
    <property type="project" value="InterPro"/>
</dbReference>
<protein>
    <submittedName>
        <fullName evidence="5">Helix-turn-helix domain-containing protein</fullName>
    </submittedName>
</protein>
<keyword evidence="1" id="KW-0805">Transcription regulation</keyword>
<evidence type="ECO:0000259" key="4">
    <source>
        <dbReference type="PROSITE" id="PS01124"/>
    </source>
</evidence>
<sequence>MHTRQLSTSNLQQLADFQAKKNRHYTQLEQGKVAANYQEVTIGQLHIFRESINLGSSISASPAETFVPFGFVLPHSGDYNFCGQARIEKSLIVATGGTWDISFSGSIDYISNVFQRDYFYQHYHQLTGEELNQQLAISHLKPIADNIATDYPAVIQRLLSQVNQQVMASPKLMRLLNAEILGLTLNALAATSASEKTLSRQPKRIIGVKRVLGYLEHHASDLPDMSALCQIAQISERSLQYGFIEYLGITPVKYLRALRLNKVHYELLAAQDKSLTVSNVALKWGFLELGRFAQEYKQLFGVLPSQTLKASLR</sequence>
<dbReference type="Gene3D" id="1.10.10.60">
    <property type="entry name" value="Homeodomain-like"/>
    <property type="match status" value="1"/>
</dbReference>
<dbReference type="PROSITE" id="PS01124">
    <property type="entry name" value="HTH_ARAC_FAMILY_2"/>
    <property type="match status" value="1"/>
</dbReference>
<name>A0A3E0TUT3_9GAMM</name>
<dbReference type="AlphaFoldDB" id="A0A3E0TUT3"/>
<comment type="caution">
    <text evidence="5">The sequence shown here is derived from an EMBL/GenBank/DDBJ whole genome shotgun (WGS) entry which is preliminary data.</text>
</comment>
<dbReference type="PANTHER" id="PTHR46796">
    <property type="entry name" value="HTH-TYPE TRANSCRIPTIONAL ACTIVATOR RHAS-RELATED"/>
    <property type="match status" value="1"/>
</dbReference>
<proteinExistence type="predicted"/>
<dbReference type="InterPro" id="IPR018060">
    <property type="entry name" value="HTH_AraC"/>
</dbReference>
<gene>
    <name evidence="5" type="ORF">DXX93_18940</name>
</gene>
<keyword evidence="3" id="KW-0804">Transcription</keyword>
<dbReference type="GO" id="GO:0003700">
    <property type="term" value="F:DNA-binding transcription factor activity"/>
    <property type="evidence" value="ECO:0007669"/>
    <property type="project" value="InterPro"/>
</dbReference>
<dbReference type="EMBL" id="QUOU01000001">
    <property type="protein sequence ID" value="REL28436.1"/>
    <property type="molecule type" value="Genomic_DNA"/>
</dbReference>
<dbReference type="PANTHER" id="PTHR46796:SF12">
    <property type="entry name" value="HTH-TYPE DNA-BINDING TRANSCRIPTIONAL ACTIVATOR EUTR"/>
    <property type="match status" value="1"/>
</dbReference>